<accession>A0A6C0KRA3</accession>
<sequence length="31" mass="3947">MIKKNDKNNVKYYNLYYKYKYYIYNNNINGS</sequence>
<proteinExistence type="predicted"/>
<organism evidence="1">
    <name type="scientific">viral metagenome</name>
    <dbReference type="NCBI Taxonomy" id="1070528"/>
    <lineage>
        <taxon>unclassified sequences</taxon>
        <taxon>metagenomes</taxon>
        <taxon>organismal metagenomes</taxon>
    </lineage>
</organism>
<name>A0A6C0KRA3_9ZZZZ</name>
<evidence type="ECO:0000313" key="1">
    <source>
        <dbReference type="EMBL" id="QHU19803.1"/>
    </source>
</evidence>
<protein>
    <submittedName>
        <fullName evidence="1">Uncharacterized protein</fullName>
    </submittedName>
</protein>
<dbReference type="EMBL" id="MN740956">
    <property type="protein sequence ID" value="QHU19803.1"/>
    <property type="molecule type" value="Genomic_DNA"/>
</dbReference>
<reference evidence="1" key="1">
    <citation type="journal article" date="2020" name="Nature">
        <title>Giant virus diversity and host interactions through global metagenomics.</title>
        <authorList>
            <person name="Schulz F."/>
            <person name="Roux S."/>
            <person name="Paez-Espino D."/>
            <person name="Jungbluth S."/>
            <person name="Walsh D.A."/>
            <person name="Denef V.J."/>
            <person name="McMahon K.D."/>
            <person name="Konstantinidis K.T."/>
            <person name="Eloe-Fadrosh E.A."/>
            <person name="Kyrpides N.C."/>
            <person name="Woyke T."/>
        </authorList>
    </citation>
    <scope>NUCLEOTIDE SEQUENCE</scope>
    <source>
        <strain evidence="1">GVMAG-S-3300013014-113</strain>
    </source>
</reference>
<dbReference type="AlphaFoldDB" id="A0A6C0KRA3"/>